<protein>
    <recommendedName>
        <fullName evidence="4">BZIP domain-containing protein</fullName>
    </recommendedName>
</protein>
<feature type="coiled-coil region" evidence="1">
    <location>
        <begin position="137"/>
        <end position="164"/>
    </location>
</feature>
<reference evidence="2 3" key="1">
    <citation type="submission" date="2018-09" db="EMBL/GenBank/DDBJ databases">
        <title>Genomic investigation of the strawberry pathogen Phytophthora fragariae indicates pathogenicity is determined by transcriptional variation in three key races.</title>
        <authorList>
            <person name="Adams T.M."/>
            <person name="Armitage A.D."/>
            <person name="Sobczyk M.K."/>
            <person name="Bates H.J."/>
            <person name="Dunwell J.M."/>
            <person name="Nellist C.F."/>
            <person name="Harrison R.J."/>
        </authorList>
    </citation>
    <scope>NUCLEOTIDE SEQUENCE [LARGE SCALE GENOMIC DNA]</scope>
    <source>
        <strain evidence="2 3">SCRP245</strain>
    </source>
</reference>
<dbReference type="CDD" id="cd14686">
    <property type="entry name" value="bZIP"/>
    <property type="match status" value="1"/>
</dbReference>
<evidence type="ECO:0000313" key="3">
    <source>
        <dbReference type="Proteomes" id="UP000460718"/>
    </source>
</evidence>
<evidence type="ECO:0000256" key="1">
    <source>
        <dbReference type="SAM" id="Coils"/>
    </source>
</evidence>
<dbReference type="EMBL" id="QXFW01005212">
    <property type="protein sequence ID" value="KAE8962768.1"/>
    <property type="molecule type" value="Genomic_DNA"/>
</dbReference>
<sequence length="353" mass="39116">MYSCVLLPPNAQTLSDKLACDVKQRTGASRVDSMTTFSSARRSEAYSDMSAAATALPSVPVQITRNDLSPPRSRSVRLTSDLKTANKIIASIKAANHPIGLELQNAIVAEALRKKIRHRERCRVNQARYRKRQLKAEADVQNGIARLRNEIEHLQSRCNDLSGVPTSRTAWGVTGDYIRHFNYFSAHPGPRYDGASKFLRGIMAPDVVDGSSSGDDTQIETWRRFALYFGDVHVELPGMKMPSEDTLVASTITMVTVTRNTLRYAFPHLNFDGDAGTQGGDWSPIASRILGQRLVVHGSVLFGWDNTSNKVVRFQTQSNLLTPMLNLLGNLEDVSFIFSKALITPDCKFITSK</sequence>
<name>A0A6A3H1R4_9STRA</name>
<evidence type="ECO:0008006" key="4">
    <source>
        <dbReference type="Google" id="ProtNLM"/>
    </source>
</evidence>
<gene>
    <name evidence="2" type="ORF">PF011_g29258</name>
</gene>
<dbReference type="AlphaFoldDB" id="A0A6A3H1R4"/>
<dbReference type="Proteomes" id="UP000460718">
    <property type="component" value="Unassembled WGS sequence"/>
</dbReference>
<comment type="caution">
    <text evidence="2">The sequence shown here is derived from an EMBL/GenBank/DDBJ whole genome shotgun (WGS) entry which is preliminary data.</text>
</comment>
<evidence type="ECO:0000313" key="2">
    <source>
        <dbReference type="EMBL" id="KAE8962768.1"/>
    </source>
</evidence>
<keyword evidence="1" id="KW-0175">Coiled coil</keyword>
<organism evidence="2 3">
    <name type="scientific">Phytophthora fragariae</name>
    <dbReference type="NCBI Taxonomy" id="53985"/>
    <lineage>
        <taxon>Eukaryota</taxon>
        <taxon>Sar</taxon>
        <taxon>Stramenopiles</taxon>
        <taxon>Oomycota</taxon>
        <taxon>Peronosporomycetes</taxon>
        <taxon>Peronosporales</taxon>
        <taxon>Peronosporaceae</taxon>
        <taxon>Phytophthora</taxon>
    </lineage>
</organism>
<accession>A0A6A3H1R4</accession>
<proteinExistence type="predicted"/>